<feature type="modified residue" description="N6-(pyridoxal phosphate)lysine" evidence="4">
    <location>
        <position position="197"/>
    </location>
</feature>
<dbReference type="SUPFAM" id="SSF53383">
    <property type="entry name" value="PLP-dependent transferases"/>
    <property type="match status" value="1"/>
</dbReference>
<dbReference type="GO" id="GO:0004123">
    <property type="term" value="F:cystathionine gamma-lyase activity"/>
    <property type="evidence" value="ECO:0007669"/>
    <property type="project" value="TreeGrafter"/>
</dbReference>
<accession>A0A844C649</accession>
<dbReference type="GO" id="GO:0019343">
    <property type="term" value="P:cysteine biosynthetic process via cystathionine"/>
    <property type="evidence" value="ECO:0007669"/>
    <property type="project" value="TreeGrafter"/>
</dbReference>
<dbReference type="PANTHER" id="PTHR11808:SF15">
    <property type="entry name" value="CYSTATHIONINE GAMMA-LYASE"/>
    <property type="match status" value="1"/>
</dbReference>
<protein>
    <submittedName>
        <fullName evidence="6">Aminotransferase class I/II-fold pyridoxal phosphate-dependent enzyme</fullName>
    </submittedName>
</protein>
<keyword evidence="3 4" id="KW-0663">Pyridoxal phosphate</keyword>
<dbReference type="Pfam" id="PF01053">
    <property type="entry name" value="Cys_Met_Meta_PP"/>
    <property type="match status" value="1"/>
</dbReference>
<dbReference type="FunFam" id="3.40.640.10:FF:000009">
    <property type="entry name" value="Cystathionine gamma-synthase homolog"/>
    <property type="match status" value="1"/>
</dbReference>
<organism evidence="6 7">
    <name type="scientific">Fundicoccus ignavus</name>
    <dbReference type="NCBI Taxonomy" id="2664442"/>
    <lineage>
        <taxon>Bacteria</taxon>
        <taxon>Bacillati</taxon>
        <taxon>Bacillota</taxon>
        <taxon>Bacilli</taxon>
        <taxon>Lactobacillales</taxon>
        <taxon>Aerococcaceae</taxon>
        <taxon>Fundicoccus</taxon>
    </lineage>
</organism>
<dbReference type="InterPro" id="IPR000277">
    <property type="entry name" value="Cys/Met-Metab_PyrdxlP-dep_enz"/>
</dbReference>
<evidence type="ECO:0000256" key="4">
    <source>
        <dbReference type="PIRSR" id="PIRSR001434-2"/>
    </source>
</evidence>
<dbReference type="PANTHER" id="PTHR11808">
    <property type="entry name" value="TRANS-SULFURATION ENZYME FAMILY MEMBER"/>
    <property type="match status" value="1"/>
</dbReference>
<dbReference type="GO" id="GO:0003962">
    <property type="term" value="F:cystathionine gamma-synthase activity"/>
    <property type="evidence" value="ECO:0007669"/>
    <property type="project" value="TreeGrafter"/>
</dbReference>
<comment type="similarity">
    <text evidence="2 5">Belongs to the trans-sulfuration enzymes family.</text>
</comment>
<gene>
    <name evidence="6" type="ORF">GF867_00115</name>
</gene>
<keyword evidence="6" id="KW-0808">Transferase</keyword>
<keyword evidence="6" id="KW-0032">Aminotransferase</keyword>
<dbReference type="GO" id="GO:0008483">
    <property type="term" value="F:transaminase activity"/>
    <property type="evidence" value="ECO:0007669"/>
    <property type="project" value="UniProtKB-KW"/>
</dbReference>
<dbReference type="InterPro" id="IPR054542">
    <property type="entry name" value="Cys_met_metab_PP"/>
</dbReference>
<dbReference type="InterPro" id="IPR015422">
    <property type="entry name" value="PyrdxlP-dep_Trfase_small"/>
</dbReference>
<dbReference type="PIRSF" id="PIRSF001434">
    <property type="entry name" value="CGS"/>
    <property type="match status" value="1"/>
</dbReference>
<proteinExistence type="inferred from homology"/>
<dbReference type="CDD" id="cd00614">
    <property type="entry name" value="CGS_like"/>
    <property type="match status" value="1"/>
</dbReference>
<dbReference type="GO" id="GO:0030170">
    <property type="term" value="F:pyridoxal phosphate binding"/>
    <property type="evidence" value="ECO:0007669"/>
    <property type="project" value="InterPro"/>
</dbReference>
<evidence type="ECO:0000313" key="6">
    <source>
        <dbReference type="EMBL" id="MRJ45977.1"/>
    </source>
</evidence>
<evidence type="ECO:0000256" key="2">
    <source>
        <dbReference type="ARBA" id="ARBA00009077"/>
    </source>
</evidence>
<comment type="caution">
    <text evidence="6">The sequence shown here is derived from an EMBL/GenBank/DDBJ whole genome shotgun (WGS) entry which is preliminary data.</text>
</comment>
<dbReference type="GO" id="GO:0019346">
    <property type="term" value="P:transsulfuration"/>
    <property type="evidence" value="ECO:0007669"/>
    <property type="project" value="InterPro"/>
</dbReference>
<evidence type="ECO:0000256" key="1">
    <source>
        <dbReference type="ARBA" id="ARBA00001933"/>
    </source>
</evidence>
<dbReference type="InterPro" id="IPR015424">
    <property type="entry name" value="PyrdxlP-dep_Trfase"/>
</dbReference>
<evidence type="ECO:0000313" key="7">
    <source>
        <dbReference type="Proteomes" id="UP000440066"/>
    </source>
</evidence>
<dbReference type="GO" id="GO:0005737">
    <property type="term" value="C:cytoplasm"/>
    <property type="evidence" value="ECO:0007669"/>
    <property type="project" value="TreeGrafter"/>
</dbReference>
<evidence type="ECO:0000256" key="3">
    <source>
        <dbReference type="ARBA" id="ARBA00022898"/>
    </source>
</evidence>
<dbReference type="Proteomes" id="UP000440066">
    <property type="component" value="Unassembled WGS sequence"/>
</dbReference>
<dbReference type="EMBL" id="WJQT01000001">
    <property type="protein sequence ID" value="MRJ45977.1"/>
    <property type="molecule type" value="Genomic_DNA"/>
</dbReference>
<dbReference type="Gene3D" id="3.90.1150.10">
    <property type="entry name" value="Aspartate Aminotransferase, domain 1"/>
    <property type="match status" value="1"/>
</dbReference>
<dbReference type="InterPro" id="IPR015421">
    <property type="entry name" value="PyrdxlP-dep_Trfase_major"/>
</dbReference>
<dbReference type="Gene3D" id="3.40.640.10">
    <property type="entry name" value="Type I PLP-dependent aspartate aminotransferase-like (Major domain)"/>
    <property type="match status" value="1"/>
</dbReference>
<dbReference type="AlphaFoldDB" id="A0A844C649"/>
<reference evidence="6 7" key="1">
    <citation type="submission" date="2019-11" db="EMBL/GenBank/DDBJ databases">
        <title>Characterisation of Fundicoccus ignavus gen. nov. sp. nov., a novel genus of the family Aerococcaceae from bulk tank milk.</title>
        <authorList>
            <person name="Siebert A."/>
            <person name="Huptas C."/>
            <person name="Wenning M."/>
            <person name="Scherer S."/>
            <person name="Doll E.V."/>
        </authorList>
    </citation>
    <scope>NUCLEOTIDE SEQUENCE [LARGE SCALE GENOMIC DNA]</scope>
    <source>
        <strain evidence="6 7">DSM 109652</strain>
    </source>
</reference>
<sequence>MNIETQLIHAGNTTDAATGSVNVPIYQTSTYAQVSLTENNGYLYARADNPTRHALERLIAELEEGHKGFAFASGLAAINSVLALFGQGDTILTSDNLYGGTYRMFHQVYSRFGLNVNVVDTTDIEAVRAAFEVSNSIRAIYIESPSNPLLDVSDIEAIAKIAHQHDALLIVDNTFMSPYLQKPLNLGADIVLHSATKYLSGHSDLLAGLVVTKSEALSEQIAFLQNSLGGILSPNDSFLLIRGIKTLAVRLDRTLVNTQLFLDYLRQSKQVKQLYHPTLPSHPNHGIFLKQTKGNIGLISFELTSDVNIDQFLSGLSIITLAVSLGGVESLICNPASTTHAVYPEEERNRIGLANHLLRISIGIEYGEDLVEDFDQALQQAIIK</sequence>
<dbReference type="PROSITE" id="PS00868">
    <property type="entry name" value="CYS_MET_METAB_PP"/>
    <property type="match status" value="1"/>
</dbReference>
<name>A0A844C649_9LACT</name>
<comment type="cofactor">
    <cofactor evidence="1 5">
        <name>pyridoxal 5'-phosphate</name>
        <dbReference type="ChEBI" id="CHEBI:597326"/>
    </cofactor>
</comment>
<dbReference type="RefSeq" id="WP_153831096.1">
    <property type="nucleotide sequence ID" value="NZ_WJQT01000001.1"/>
</dbReference>
<evidence type="ECO:0000256" key="5">
    <source>
        <dbReference type="RuleBase" id="RU362118"/>
    </source>
</evidence>